<name>A0A931EYV4_9ACTN</name>
<dbReference type="EMBL" id="JADOGI010000002">
    <property type="protein sequence ID" value="MBF8184463.1"/>
    <property type="molecule type" value="Genomic_DNA"/>
</dbReference>
<accession>A0A931EYV4</accession>
<dbReference type="RefSeq" id="WP_195893434.1">
    <property type="nucleotide sequence ID" value="NZ_JADOGI010000002.1"/>
</dbReference>
<gene>
    <name evidence="2" type="ORF">ITP53_01610</name>
</gene>
<evidence type="ECO:0000313" key="2">
    <source>
        <dbReference type="EMBL" id="MBF8184463.1"/>
    </source>
</evidence>
<feature type="signal peptide" evidence="1">
    <location>
        <begin position="1"/>
        <end position="33"/>
    </location>
</feature>
<dbReference type="AlphaFoldDB" id="A0A931EYV4"/>
<reference evidence="2" key="1">
    <citation type="submission" date="2020-11" db="EMBL/GenBank/DDBJ databases">
        <title>Whole-genome analyses of Nonomuraea sp. K274.</title>
        <authorList>
            <person name="Veyisoglu A."/>
        </authorList>
    </citation>
    <scope>NUCLEOTIDE SEQUENCE</scope>
    <source>
        <strain evidence="2">K274</strain>
    </source>
</reference>
<keyword evidence="1" id="KW-0732">Signal</keyword>
<evidence type="ECO:0000313" key="3">
    <source>
        <dbReference type="Proteomes" id="UP000605361"/>
    </source>
</evidence>
<evidence type="ECO:0000256" key="1">
    <source>
        <dbReference type="SAM" id="SignalP"/>
    </source>
</evidence>
<protein>
    <recommendedName>
        <fullName evidence="4">DUF4189 domain-containing protein</fullName>
    </recommendedName>
</protein>
<dbReference type="Proteomes" id="UP000605361">
    <property type="component" value="Unassembled WGS sequence"/>
</dbReference>
<proteinExistence type="predicted"/>
<keyword evidence="3" id="KW-1185">Reference proteome</keyword>
<comment type="caution">
    <text evidence="2">The sequence shown here is derived from an EMBL/GenBank/DDBJ whole genome shotgun (WGS) entry which is preliminary data.</text>
</comment>
<organism evidence="2 3">
    <name type="scientific">Nonomuraea cypriaca</name>
    <dbReference type="NCBI Taxonomy" id="1187855"/>
    <lineage>
        <taxon>Bacteria</taxon>
        <taxon>Bacillati</taxon>
        <taxon>Actinomycetota</taxon>
        <taxon>Actinomycetes</taxon>
        <taxon>Streptosporangiales</taxon>
        <taxon>Streptosporangiaceae</taxon>
        <taxon>Nonomuraea</taxon>
    </lineage>
</organism>
<evidence type="ECO:0008006" key="4">
    <source>
        <dbReference type="Google" id="ProtNLM"/>
    </source>
</evidence>
<feature type="chain" id="PRO_5037851516" description="DUF4189 domain-containing protein" evidence="1">
    <location>
        <begin position="34"/>
        <end position="172"/>
    </location>
</feature>
<sequence length="172" mass="17658">MSNNTVPSIIKKMATFGAGATLAIGVMSGTAEAAPSTTTAATLAAAMTLGASQQTEITAMRPIRRNCVWTGTCSFYLSKARTPIAYRLYLGHASATVKDLEALCDAAKNAAFDGSSLCKRAVDSFGPAAGRNLAAATKRGGCFVIRIAAVRSALNAISFGNVPLSNPYCDAA</sequence>